<dbReference type="PANTHER" id="PTHR42982:SF1">
    <property type="entry name" value="SEC-INDEPENDENT PROTEIN TRANSLOCASE PROTEIN TATA"/>
    <property type="match status" value="1"/>
</dbReference>
<accession>A0A7C1FW19</accession>
<evidence type="ECO:0000256" key="9">
    <source>
        <dbReference type="HAMAP-Rule" id="MF_00236"/>
    </source>
</evidence>
<name>A0A7C1FW19_9CHLR</name>
<comment type="similarity">
    <text evidence="9">Belongs to the TatA/E family.</text>
</comment>
<dbReference type="InterPro" id="IPR003369">
    <property type="entry name" value="TatA/B/E"/>
</dbReference>
<evidence type="ECO:0000256" key="1">
    <source>
        <dbReference type="ARBA" id="ARBA00004162"/>
    </source>
</evidence>
<evidence type="ECO:0000256" key="10">
    <source>
        <dbReference type="SAM" id="MobiDB-lite"/>
    </source>
</evidence>
<dbReference type="GO" id="GO:0043953">
    <property type="term" value="P:protein transport by the Tat complex"/>
    <property type="evidence" value="ECO:0007669"/>
    <property type="project" value="UniProtKB-UniRule"/>
</dbReference>
<comment type="caution">
    <text evidence="11">The sequence shown here is derived from an EMBL/GenBank/DDBJ whole genome shotgun (WGS) entry which is preliminary data.</text>
</comment>
<feature type="transmembrane region" description="Helical" evidence="9">
    <location>
        <begin position="12"/>
        <end position="33"/>
    </location>
</feature>
<dbReference type="PANTHER" id="PTHR42982">
    <property type="entry name" value="SEC-INDEPENDENT PROTEIN TRANSLOCASE PROTEIN TATA"/>
    <property type="match status" value="1"/>
</dbReference>
<sequence>MPFNLGPVELLLILVIVAMLFGVGKLPEVFGAVGKGLREFRKEAGMEGDKKTQSTKSSEQSAISGDSSAPQA</sequence>
<evidence type="ECO:0000256" key="5">
    <source>
        <dbReference type="ARBA" id="ARBA00022927"/>
    </source>
</evidence>
<dbReference type="HAMAP" id="MF_00236">
    <property type="entry name" value="TatA_E"/>
    <property type="match status" value="1"/>
</dbReference>
<keyword evidence="6 9" id="KW-1133">Transmembrane helix</keyword>
<keyword evidence="4 9" id="KW-0812">Transmembrane</keyword>
<comment type="function">
    <text evidence="9">Part of the twin-arginine translocation (Tat) system that transports large folded proteins containing a characteristic twin-arginine motif in their signal peptide across membranes. TatA could form the protein-conducting channel of the Tat system.</text>
</comment>
<evidence type="ECO:0000256" key="6">
    <source>
        <dbReference type="ARBA" id="ARBA00022989"/>
    </source>
</evidence>
<feature type="compositionally biased region" description="Basic and acidic residues" evidence="10">
    <location>
        <begin position="42"/>
        <end position="52"/>
    </location>
</feature>
<evidence type="ECO:0000313" key="11">
    <source>
        <dbReference type="EMBL" id="HDX33715.1"/>
    </source>
</evidence>
<dbReference type="GO" id="GO:0008320">
    <property type="term" value="F:protein transmembrane transporter activity"/>
    <property type="evidence" value="ECO:0007669"/>
    <property type="project" value="UniProtKB-UniRule"/>
</dbReference>
<dbReference type="Gene3D" id="1.20.5.3310">
    <property type="match status" value="1"/>
</dbReference>
<dbReference type="AlphaFoldDB" id="A0A7C1FW19"/>
<keyword evidence="3 9" id="KW-1003">Cell membrane</keyword>
<feature type="compositionally biased region" description="Polar residues" evidence="10">
    <location>
        <begin position="62"/>
        <end position="72"/>
    </location>
</feature>
<dbReference type="NCBIfam" id="TIGR01411">
    <property type="entry name" value="tatAE"/>
    <property type="match status" value="1"/>
</dbReference>
<dbReference type="GO" id="GO:0033281">
    <property type="term" value="C:TAT protein transport complex"/>
    <property type="evidence" value="ECO:0007669"/>
    <property type="project" value="UniProtKB-UniRule"/>
</dbReference>
<dbReference type="Pfam" id="PF02416">
    <property type="entry name" value="TatA_B_E"/>
    <property type="match status" value="1"/>
</dbReference>
<evidence type="ECO:0000256" key="8">
    <source>
        <dbReference type="ARBA" id="ARBA00023136"/>
    </source>
</evidence>
<organism evidence="11">
    <name type="scientific">Caldilinea aerophila</name>
    <dbReference type="NCBI Taxonomy" id="133453"/>
    <lineage>
        <taxon>Bacteria</taxon>
        <taxon>Bacillati</taxon>
        <taxon>Chloroflexota</taxon>
        <taxon>Caldilineae</taxon>
        <taxon>Caldilineales</taxon>
        <taxon>Caldilineaceae</taxon>
        <taxon>Caldilinea</taxon>
    </lineage>
</organism>
<proteinExistence type="inferred from homology"/>
<dbReference type="InterPro" id="IPR006312">
    <property type="entry name" value="TatA/E"/>
</dbReference>
<evidence type="ECO:0000256" key="4">
    <source>
        <dbReference type="ARBA" id="ARBA00022692"/>
    </source>
</evidence>
<evidence type="ECO:0000256" key="3">
    <source>
        <dbReference type="ARBA" id="ARBA00022475"/>
    </source>
</evidence>
<comment type="subcellular location">
    <subcellularLocation>
        <location evidence="1 9">Cell membrane</location>
        <topology evidence="1 9">Single-pass membrane protein</topology>
    </subcellularLocation>
</comment>
<keyword evidence="5 9" id="KW-0653">Protein transport</keyword>
<reference evidence="11" key="1">
    <citation type="journal article" date="2020" name="mSystems">
        <title>Genome- and Community-Level Interaction Insights into Carbon Utilization and Element Cycling Functions of Hydrothermarchaeota in Hydrothermal Sediment.</title>
        <authorList>
            <person name="Zhou Z."/>
            <person name="Liu Y."/>
            <person name="Xu W."/>
            <person name="Pan J."/>
            <person name="Luo Z.H."/>
            <person name="Li M."/>
        </authorList>
    </citation>
    <scope>NUCLEOTIDE SEQUENCE [LARGE SCALE GENOMIC DNA]</scope>
    <source>
        <strain evidence="11">SpSt-289</strain>
    </source>
</reference>
<evidence type="ECO:0000256" key="2">
    <source>
        <dbReference type="ARBA" id="ARBA00022448"/>
    </source>
</evidence>
<evidence type="ECO:0000256" key="7">
    <source>
        <dbReference type="ARBA" id="ARBA00023010"/>
    </source>
</evidence>
<dbReference type="EMBL" id="DSMG01000199">
    <property type="protein sequence ID" value="HDX33715.1"/>
    <property type="molecule type" value="Genomic_DNA"/>
</dbReference>
<keyword evidence="7 9" id="KW-0811">Translocation</keyword>
<comment type="subunit">
    <text evidence="9">Forms a complex with TatC.</text>
</comment>
<keyword evidence="8 9" id="KW-0472">Membrane</keyword>
<feature type="region of interest" description="Disordered" evidence="10">
    <location>
        <begin position="42"/>
        <end position="72"/>
    </location>
</feature>
<protein>
    <recommendedName>
        <fullName evidence="9">Sec-independent protein translocase protein TatA</fullName>
    </recommendedName>
</protein>
<keyword evidence="2 9" id="KW-0813">Transport</keyword>
<gene>
    <name evidence="9" type="primary">tatA</name>
    <name evidence="11" type="ORF">ENQ20_19875</name>
</gene>